<evidence type="ECO:0000313" key="1">
    <source>
        <dbReference type="EMBL" id="TQD39000.1"/>
    </source>
</evidence>
<dbReference type="Proteomes" id="UP000317169">
    <property type="component" value="Unassembled WGS sequence"/>
</dbReference>
<dbReference type="AlphaFoldDB" id="A0A507ZN81"/>
<protein>
    <submittedName>
        <fullName evidence="1">Uncharacterized protein</fullName>
    </submittedName>
</protein>
<evidence type="ECO:0000313" key="2">
    <source>
        <dbReference type="Proteomes" id="UP000317169"/>
    </source>
</evidence>
<name>A0A507ZN81_9FLAO</name>
<reference evidence="1 2" key="1">
    <citation type="submission" date="2019-06" db="EMBL/GenBank/DDBJ databases">
        <title>Flavibacter putida gen. nov., sp. nov., a novel marine bacterium of the family Flavobacteriaceae isolated from coastal seawater.</title>
        <authorList>
            <person name="Feng X."/>
        </authorList>
    </citation>
    <scope>NUCLEOTIDE SEQUENCE [LARGE SCALE GENOMIC DNA]</scope>
    <source>
        <strain evidence="1 2">PLHSN227</strain>
    </source>
</reference>
<organism evidence="1 2">
    <name type="scientific">Haloflavibacter putidus</name>
    <dbReference type="NCBI Taxonomy" id="2576776"/>
    <lineage>
        <taxon>Bacteria</taxon>
        <taxon>Pseudomonadati</taxon>
        <taxon>Bacteroidota</taxon>
        <taxon>Flavobacteriia</taxon>
        <taxon>Flavobacteriales</taxon>
        <taxon>Flavobacteriaceae</taxon>
        <taxon>Haloflavibacter</taxon>
    </lineage>
</organism>
<proteinExistence type="predicted"/>
<keyword evidence="2" id="KW-1185">Reference proteome</keyword>
<dbReference type="OrthoDB" id="1339084at2"/>
<dbReference type="EMBL" id="VIAR01000005">
    <property type="protein sequence ID" value="TQD39000.1"/>
    <property type="molecule type" value="Genomic_DNA"/>
</dbReference>
<gene>
    <name evidence="1" type="ORF">FKR84_06260</name>
</gene>
<accession>A0A507ZN81</accession>
<comment type="caution">
    <text evidence="1">The sequence shown here is derived from an EMBL/GenBank/DDBJ whole genome shotgun (WGS) entry which is preliminary data.</text>
</comment>
<dbReference type="RefSeq" id="WP_141421448.1">
    <property type="nucleotide sequence ID" value="NZ_VIAR01000005.1"/>
</dbReference>
<sequence length="94" mass="10644">MKQQEINPAPFFYQIALRLIFLHLSLQDLFFTVSIVNEKIIINFNARGNPIFIEVIVALMHNPPKLEGLVITVFEEADSTAAEIKNGSIFIKAK</sequence>